<dbReference type="Pfam" id="PF18139">
    <property type="entry name" value="LSDAT_euk"/>
    <property type="match status" value="1"/>
</dbReference>
<reference evidence="4 5" key="1">
    <citation type="submission" date="2022-12" db="EMBL/GenBank/DDBJ databases">
        <title>Chromosome-level genome of Tegillarca granosa.</title>
        <authorList>
            <person name="Kim J."/>
        </authorList>
    </citation>
    <scope>NUCLEOTIDE SEQUENCE [LARGE SCALE GENOMIC DNA]</scope>
    <source>
        <strain evidence="4">Teg-2019</strain>
        <tissue evidence="4">Adductor muscle</tissue>
    </source>
</reference>
<proteinExistence type="predicted"/>
<feature type="region of interest" description="Disordered" evidence="1">
    <location>
        <begin position="1"/>
        <end position="54"/>
    </location>
</feature>
<feature type="transmembrane region" description="Helical" evidence="2">
    <location>
        <begin position="529"/>
        <end position="546"/>
    </location>
</feature>
<keyword evidence="2" id="KW-0472">Membrane</keyword>
<dbReference type="PANTHER" id="PTHR13800">
    <property type="entry name" value="TRANSIENT RECEPTOR POTENTIAL CATION CHANNEL, SUBFAMILY M, MEMBER 6"/>
    <property type="match status" value="1"/>
</dbReference>
<protein>
    <recommendedName>
        <fullName evidence="3">TRPM SLOG domain-containing protein</fullName>
    </recommendedName>
</protein>
<gene>
    <name evidence="4" type="ORF">KUTeg_017315</name>
</gene>
<evidence type="ECO:0000259" key="3">
    <source>
        <dbReference type="Pfam" id="PF18139"/>
    </source>
</evidence>
<feature type="transmembrane region" description="Helical" evidence="2">
    <location>
        <begin position="593"/>
        <end position="611"/>
    </location>
</feature>
<dbReference type="PANTHER" id="PTHR13800:SF1">
    <property type="entry name" value="TRANSIENT RECEPTOR POTENTIAL CATION CHANNEL TRPM"/>
    <property type="match status" value="1"/>
</dbReference>
<feature type="compositionally biased region" description="Basic and acidic residues" evidence="1">
    <location>
        <begin position="28"/>
        <end position="38"/>
    </location>
</feature>
<keyword evidence="2" id="KW-1133">Transmembrane helix</keyword>
<dbReference type="InterPro" id="IPR050927">
    <property type="entry name" value="TRPM"/>
</dbReference>
<evidence type="ECO:0000313" key="5">
    <source>
        <dbReference type="Proteomes" id="UP001217089"/>
    </source>
</evidence>
<comment type="caution">
    <text evidence="4">The sequence shown here is derived from an EMBL/GenBank/DDBJ whole genome shotgun (WGS) entry which is preliminary data.</text>
</comment>
<name>A0ABQ9EP13_TEGGR</name>
<evidence type="ECO:0000313" key="4">
    <source>
        <dbReference type="EMBL" id="KAJ8305130.1"/>
    </source>
</evidence>
<feature type="transmembrane region" description="Helical" evidence="2">
    <location>
        <begin position="479"/>
        <end position="499"/>
    </location>
</feature>
<evidence type="ECO:0000256" key="2">
    <source>
        <dbReference type="SAM" id="Phobius"/>
    </source>
</evidence>
<keyword evidence="5" id="KW-1185">Reference proteome</keyword>
<accession>A0ABQ9EP13</accession>
<feature type="compositionally biased region" description="Acidic residues" evidence="1">
    <location>
        <begin position="12"/>
        <end position="24"/>
    </location>
</feature>
<feature type="transmembrane region" description="Helical" evidence="2">
    <location>
        <begin position="552"/>
        <end position="581"/>
    </location>
</feature>
<dbReference type="Proteomes" id="UP001217089">
    <property type="component" value="Unassembled WGS sequence"/>
</dbReference>
<dbReference type="InterPro" id="IPR041491">
    <property type="entry name" value="TRPM_SLOG"/>
</dbReference>
<dbReference type="EMBL" id="JARBDR010000856">
    <property type="protein sequence ID" value="KAJ8305130.1"/>
    <property type="molecule type" value="Genomic_DNA"/>
</dbReference>
<feature type="transmembrane region" description="Helical" evidence="2">
    <location>
        <begin position="783"/>
        <end position="800"/>
    </location>
</feature>
<sequence>MCDNNSNSMAGIEDDLPDVEDDLPEVGVDSKDEMDHRSNVGNEEPDLEWIESSPYPGGMVHITEDETPEGKIYDTYYVNVSNTTPVNDVASYIDKAWRLHTPNIILSVITNNKYTDRWKNQTLLEEFQKGIIQAVNSTDMWIITNGLDQGMTKIIGDAIYQEKQQRERPTMDMTLFNFADLQFTEEQTNLTVIGVVPNVNISYKDQMIGKHRQPLSIQNKGRKSKSDIKELNPDHSHFILVNDLEEVDDVENFRLELEERFLLPVGDSKKYRKIVSVEGSDSENDNCPAAATEDVKLVCNTNTPLVGLLLQGGPAQIDHVASLLKKQIPVIVVKGSGYAANLIAFVIQEMQERGDPDHVESYIKPELLSRLTKHFNEEFKDNEIARNKCRDKILECVDMSFQNGQAFLTILETQGLSSDLANLNKSILLALFESQSQTQGAKFEDQLQLDLKLTLDWNTCNLALTQIYQKYDWAKIKVVVKYLGLLITIVTIYLTIVFTISHITRYQPCLLITIVTIVFTISHITRYQPCLLITIVTVVFTVSHITRYQPCLLITIVTVVFTVSHITRYQPCLLITIVTVVFTISHITRYQPCLLITIVTVVFTISHITRYQPCLLITIVTVVFTVSHNTSYQPCLLITIVTVVFTVSHITRYQPCLLITIVTVVFTISHITRYQPCLLITIVTVVFTISHITRYQPCLLITIVTVVFTISHITRYQPCLLITMVTVVFTISHITRYQPCLLITMVTVVFTISHITRYQPCLLITMVTVVFTISHITRYQPCLLITMVTVVFTISHITRYQP</sequence>
<keyword evidence="2" id="KW-0812">Transmembrane</keyword>
<feature type="domain" description="TRPM SLOG" evidence="3">
    <location>
        <begin position="76"/>
        <end position="396"/>
    </location>
</feature>
<feature type="transmembrane region" description="Helical" evidence="2">
    <location>
        <begin position="678"/>
        <end position="707"/>
    </location>
</feature>
<feature type="transmembrane region" description="Helical" evidence="2">
    <location>
        <begin position="631"/>
        <end position="648"/>
    </location>
</feature>
<feature type="transmembrane region" description="Helical" evidence="2">
    <location>
        <begin position="655"/>
        <end position="672"/>
    </location>
</feature>
<evidence type="ECO:0000256" key="1">
    <source>
        <dbReference type="SAM" id="MobiDB-lite"/>
    </source>
</evidence>
<feature type="transmembrane region" description="Helical" evidence="2">
    <location>
        <begin position="505"/>
        <end position="522"/>
    </location>
</feature>
<organism evidence="4 5">
    <name type="scientific">Tegillarca granosa</name>
    <name type="common">Malaysian cockle</name>
    <name type="synonym">Anadara granosa</name>
    <dbReference type="NCBI Taxonomy" id="220873"/>
    <lineage>
        <taxon>Eukaryota</taxon>
        <taxon>Metazoa</taxon>
        <taxon>Spiralia</taxon>
        <taxon>Lophotrochozoa</taxon>
        <taxon>Mollusca</taxon>
        <taxon>Bivalvia</taxon>
        <taxon>Autobranchia</taxon>
        <taxon>Pteriomorphia</taxon>
        <taxon>Arcoida</taxon>
        <taxon>Arcoidea</taxon>
        <taxon>Arcidae</taxon>
        <taxon>Tegillarca</taxon>
    </lineage>
</organism>